<evidence type="ECO:0008006" key="9">
    <source>
        <dbReference type="Google" id="ProtNLM"/>
    </source>
</evidence>
<dbReference type="OrthoDB" id="285802at2759"/>
<protein>
    <recommendedName>
        <fullName evidence="9">Cyclin-J</fullName>
    </recommendedName>
</protein>
<evidence type="ECO:0000256" key="1">
    <source>
        <dbReference type="ARBA" id="ARBA00022618"/>
    </source>
</evidence>
<keyword evidence="2 4" id="KW-0195">Cyclin</keyword>
<name>A0A913WXI2_EXADI</name>
<evidence type="ECO:0000259" key="5">
    <source>
        <dbReference type="SMART" id="SM00385"/>
    </source>
</evidence>
<feature type="domain" description="Cyclin-like" evidence="5">
    <location>
        <begin position="44"/>
        <end position="130"/>
    </location>
</feature>
<dbReference type="AlphaFoldDB" id="A0A913WXI2"/>
<evidence type="ECO:0000313" key="8">
    <source>
        <dbReference type="Proteomes" id="UP000887567"/>
    </source>
</evidence>
<dbReference type="OMA" id="VSMHYTC"/>
<keyword evidence="8" id="KW-1185">Reference proteome</keyword>
<feature type="domain" description="Cyclin C-terminal" evidence="6">
    <location>
        <begin position="139"/>
        <end position="257"/>
    </location>
</feature>
<dbReference type="SMART" id="SM01332">
    <property type="entry name" value="Cyclin_C"/>
    <property type="match status" value="1"/>
</dbReference>
<sequence>MVEKDWQNSSLSADIHDVLREKEARLPNFMAASPQLNLRRFLVDWLAIVTEKIGSSHGVLHLAVYYMDFFMDKFIVQESQLHLLALSCLLLAAKFEENEDKIPTLSTLNKFANDVFKQTEFHQMELLLLDFFKWNVDLPTPVHFMEYYLSRALIDLDNQEKTVSDDMPRIGTYMRKYVHYFLEISLQDHTFLSFLPSLTTASAIAATRISLNLSPSWTTYLEKVTKYTWEKILPCTEIMLRAHEADKKAQQKSKNAKG</sequence>
<dbReference type="FunFam" id="1.10.472.10:FF:000010">
    <property type="entry name" value="G1/S-specific cyclin Cln1"/>
    <property type="match status" value="1"/>
</dbReference>
<dbReference type="GO" id="GO:0051726">
    <property type="term" value="P:regulation of cell cycle"/>
    <property type="evidence" value="ECO:0007669"/>
    <property type="project" value="UniProtKB-ARBA"/>
</dbReference>
<dbReference type="Pfam" id="PF00134">
    <property type="entry name" value="Cyclin_N"/>
    <property type="match status" value="1"/>
</dbReference>
<dbReference type="Proteomes" id="UP000887567">
    <property type="component" value="Unplaced"/>
</dbReference>
<dbReference type="PANTHER" id="PTHR10177">
    <property type="entry name" value="CYCLINS"/>
    <property type="match status" value="1"/>
</dbReference>
<dbReference type="Pfam" id="PF02984">
    <property type="entry name" value="Cyclin_C"/>
    <property type="match status" value="1"/>
</dbReference>
<keyword evidence="1" id="KW-0132">Cell division</keyword>
<evidence type="ECO:0000313" key="7">
    <source>
        <dbReference type="EnsemblMetazoa" id="XP_020895608.2"/>
    </source>
</evidence>
<dbReference type="KEGG" id="epa:110234562"/>
<evidence type="ECO:0000256" key="3">
    <source>
        <dbReference type="ARBA" id="ARBA00023306"/>
    </source>
</evidence>
<dbReference type="GO" id="GO:0016538">
    <property type="term" value="F:cyclin-dependent protein serine/threonine kinase regulator activity"/>
    <property type="evidence" value="ECO:0007669"/>
    <property type="project" value="InterPro"/>
</dbReference>
<dbReference type="CDD" id="cd20529">
    <property type="entry name" value="CYCLIN_CCNJ-like_rpt2"/>
    <property type="match status" value="1"/>
</dbReference>
<evidence type="ECO:0000256" key="2">
    <source>
        <dbReference type="ARBA" id="ARBA00023127"/>
    </source>
</evidence>
<dbReference type="SMART" id="SM00385">
    <property type="entry name" value="CYCLIN"/>
    <property type="match status" value="2"/>
</dbReference>
<dbReference type="Gene3D" id="1.10.472.10">
    <property type="entry name" value="Cyclin-like"/>
    <property type="match status" value="2"/>
</dbReference>
<organism evidence="7 8">
    <name type="scientific">Exaiptasia diaphana</name>
    <name type="common">Tropical sea anemone</name>
    <name type="synonym">Aiptasia pulchella</name>
    <dbReference type="NCBI Taxonomy" id="2652724"/>
    <lineage>
        <taxon>Eukaryota</taxon>
        <taxon>Metazoa</taxon>
        <taxon>Cnidaria</taxon>
        <taxon>Anthozoa</taxon>
        <taxon>Hexacorallia</taxon>
        <taxon>Actiniaria</taxon>
        <taxon>Aiptasiidae</taxon>
        <taxon>Exaiptasia</taxon>
    </lineage>
</organism>
<dbReference type="SUPFAM" id="SSF47954">
    <property type="entry name" value="Cyclin-like"/>
    <property type="match status" value="2"/>
</dbReference>
<dbReference type="InterPro" id="IPR013763">
    <property type="entry name" value="Cyclin-like_dom"/>
</dbReference>
<dbReference type="GeneID" id="110234562"/>
<evidence type="ECO:0000259" key="6">
    <source>
        <dbReference type="SMART" id="SM01332"/>
    </source>
</evidence>
<reference evidence="7" key="1">
    <citation type="submission" date="2022-11" db="UniProtKB">
        <authorList>
            <consortium name="EnsemblMetazoa"/>
        </authorList>
    </citation>
    <scope>IDENTIFICATION</scope>
</reference>
<dbReference type="EnsemblMetazoa" id="XM_021039949.2">
    <property type="protein sequence ID" value="XP_020895608.2"/>
    <property type="gene ID" value="LOC110234562"/>
</dbReference>
<comment type="similarity">
    <text evidence="4">Belongs to the cyclin family.</text>
</comment>
<dbReference type="GO" id="GO:0051301">
    <property type="term" value="P:cell division"/>
    <property type="evidence" value="ECO:0007669"/>
    <property type="project" value="UniProtKB-KW"/>
</dbReference>
<dbReference type="GO" id="GO:0044772">
    <property type="term" value="P:mitotic cell cycle phase transition"/>
    <property type="evidence" value="ECO:0007669"/>
    <property type="project" value="InterPro"/>
</dbReference>
<dbReference type="InterPro" id="IPR039361">
    <property type="entry name" value="Cyclin"/>
</dbReference>
<dbReference type="CDD" id="cd20528">
    <property type="entry name" value="CYCLIN_CCNJ-like_rpt1"/>
    <property type="match status" value="1"/>
</dbReference>
<dbReference type="PIRSF" id="PIRSF001771">
    <property type="entry name" value="Cyclin_A_B_D_E"/>
    <property type="match status" value="1"/>
</dbReference>
<dbReference type="InterPro" id="IPR046965">
    <property type="entry name" value="Cyclin_A/B-like"/>
</dbReference>
<keyword evidence="3" id="KW-0131">Cell cycle</keyword>
<dbReference type="InterPro" id="IPR006671">
    <property type="entry name" value="Cyclin_N"/>
</dbReference>
<dbReference type="RefSeq" id="XP_020895608.2">
    <property type="nucleotide sequence ID" value="XM_021039949.2"/>
</dbReference>
<proteinExistence type="inferred from homology"/>
<dbReference type="InterPro" id="IPR036915">
    <property type="entry name" value="Cyclin-like_sf"/>
</dbReference>
<dbReference type="InterPro" id="IPR004367">
    <property type="entry name" value="Cyclin_C-dom"/>
</dbReference>
<feature type="domain" description="Cyclin-like" evidence="5">
    <location>
        <begin position="165"/>
        <end position="241"/>
    </location>
</feature>
<evidence type="ECO:0000256" key="4">
    <source>
        <dbReference type="RuleBase" id="RU000383"/>
    </source>
</evidence>
<accession>A0A913WXI2</accession>